<dbReference type="PROSITE" id="PS00427">
    <property type="entry name" value="DISINTEGRIN_1"/>
    <property type="match status" value="1"/>
</dbReference>
<dbReference type="InterPro" id="IPR034027">
    <property type="entry name" value="Reprolysin_adamalysin"/>
</dbReference>
<dbReference type="Pfam" id="PF01421">
    <property type="entry name" value="Reprolysin"/>
    <property type="match status" value="1"/>
</dbReference>
<dbReference type="AlphaFoldDB" id="A0A8M1KJ37"/>
<dbReference type="RefSeq" id="XP_042563887.1">
    <property type="nucleotide sequence ID" value="XM_042707953.1"/>
</dbReference>
<evidence type="ECO:0000313" key="7">
    <source>
        <dbReference type="RefSeq" id="XP_042563887.1"/>
    </source>
</evidence>
<reference evidence="7" key="1">
    <citation type="submission" date="2025-08" db="UniProtKB">
        <authorList>
            <consortium name="RefSeq"/>
        </authorList>
    </citation>
    <scope>IDENTIFICATION</scope>
</reference>
<keyword evidence="3" id="KW-0862">Zinc</keyword>
<organism evidence="6 7">
    <name type="scientific">Clupea harengus</name>
    <name type="common">Atlantic herring</name>
    <dbReference type="NCBI Taxonomy" id="7950"/>
    <lineage>
        <taxon>Eukaryota</taxon>
        <taxon>Metazoa</taxon>
        <taxon>Chordata</taxon>
        <taxon>Craniata</taxon>
        <taxon>Vertebrata</taxon>
        <taxon>Euteleostomi</taxon>
        <taxon>Actinopterygii</taxon>
        <taxon>Neopterygii</taxon>
        <taxon>Teleostei</taxon>
        <taxon>Clupei</taxon>
        <taxon>Clupeiformes</taxon>
        <taxon>Clupeoidei</taxon>
        <taxon>Clupeidae</taxon>
        <taxon>Clupea</taxon>
    </lineage>
</organism>
<keyword evidence="3" id="KW-0479">Metal-binding</keyword>
<dbReference type="GO" id="GO:0046872">
    <property type="term" value="F:metal ion binding"/>
    <property type="evidence" value="ECO:0007669"/>
    <property type="project" value="UniProtKB-KW"/>
</dbReference>
<dbReference type="Pfam" id="PF00200">
    <property type="entry name" value="Disintegrin"/>
    <property type="match status" value="1"/>
</dbReference>
<dbReference type="OrthoDB" id="5951731at2759"/>
<keyword evidence="7" id="KW-0378">Hydrolase</keyword>
<evidence type="ECO:0000256" key="3">
    <source>
        <dbReference type="PROSITE-ProRule" id="PRU00276"/>
    </source>
</evidence>
<dbReference type="CDD" id="cd04269">
    <property type="entry name" value="ZnMc_adamalysin_II_like"/>
    <property type="match status" value="1"/>
</dbReference>
<feature type="binding site" evidence="3">
    <location>
        <position position="164"/>
    </location>
    <ligand>
        <name>Zn(2+)</name>
        <dbReference type="ChEBI" id="CHEBI:29105"/>
        <note>catalytic</note>
    </ligand>
</feature>
<proteinExistence type="predicted"/>
<dbReference type="PROSITE" id="PS50214">
    <property type="entry name" value="DISINTEGRIN_2"/>
    <property type="match status" value="1"/>
</dbReference>
<feature type="binding site" evidence="3">
    <location>
        <position position="158"/>
    </location>
    <ligand>
        <name>Zn(2+)</name>
        <dbReference type="ChEBI" id="CHEBI:29105"/>
        <note>catalytic</note>
    </ligand>
</feature>
<dbReference type="Proteomes" id="UP000515152">
    <property type="component" value="Chromosome 6"/>
</dbReference>
<feature type="active site" evidence="3">
    <location>
        <position position="155"/>
    </location>
</feature>
<keyword evidence="7" id="KW-0482">Metalloprotease</keyword>
<dbReference type="FunFam" id="4.10.70.10:FF:000001">
    <property type="entry name" value="Disintegrin and metalloproteinase domain-containing protein 22"/>
    <property type="match status" value="1"/>
</dbReference>
<feature type="domain" description="Peptidase M12B" evidence="5">
    <location>
        <begin position="19"/>
        <end position="217"/>
    </location>
</feature>
<comment type="caution">
    <text evidence="3">Lacks conserved residue(s) required for the propagation of feature annotation.</text>
</comment>
<keyword evidence="1 2" id="KW-1015">Disulfide bond</keyword>
<feature type="disulfide bond" evidence="2">
    <location>
        <begin position="283"/>
        <end position="303"/>
    </location>
</feature>
<dbReference type="PROSITE" id="PS50215">
    <property type="entry name" value="ADAM_MEPRO"/>
    <property type="match status" value="1"/>
</dbReference>
<dbReference type="InterPro" id="IPR001762">
    <property type="entry name" value="Disintegrin_dom"/>
</dbReference>
<dbReference type="GeneID" id="105898429"/>
<protein>
    <submittedName>
        <fullName evidence="7">Disintegrin and metalloproteinase domain-containing protein 19</fullName>
    </submittedName>
</protein>
<dbReference type="FunFam" id="3.40.390.10:FF:000002">
    <property type="entry name" value="Disintegrin and metalloproteinase domain-containing protein 22"/>
    <property type="match status" value="1"/>
</dbReference>
<dbReference type="InterPro" id="IPR018358">
    <property type="entry name" value="Disintegrin_CS"/>
</dbReference>
<evidence type="ECO:0000256" key="1">
    <source>
        <dbReference type="ARBA" id="ARBA00023157"/>
    </source>
</evidence>
<feature type="domain" description="Disintegrin" evidence="4">
    <location>
        <begin position="225"/>
        <end position="311"/>
    </location>
</feature>
<gene>
    <name evidence="7" type="primary">adam19b</name>
</gene>
<evidence type="ECO:0000259" key="5">
    <source>
        <dbReference type="PROSITE" id="PS50215"/>
    </source>
</evidence>
<dbReference type="InterPro" id="IPR006586">
    <property type="entry name" value="ADAM_Cys-rich"/>
</dbReference>
<dbReference type="PANTHER" id="PTHR11905">
    <property type="entry name" value="ADAM A DISINTEGRIN AND METALLOPROTEASE DOMAIN"/>
    <property type="match status" value="1"/>
</dbReference>
<accession>A0A8M1KJ37</accession>
<evidence type="ECO:0000259" key="4">
    <source>
        <dbReference type="PROSITE" id="PS50214"/>
    </source>
</evidence>
<dbReference type="InterPro" id="IPR001590">
    <property type="entry name" value="Peptidase_M12B"/>
</dbReference>
<name>A0A8M1KJ37_CLUHA</name>
<sequence length="395" mass="42394">MARSHDSIRERRDISRNMKYVELLLVADHAEFVKRGQDREKVKMTLMEAANYVDKFYKPLGVRIAVTGLEVWNDADRISVSENPFTTLGAFLSWRRKQLPHLANDNAQLISVVCVQGPAIGLAPLKAMCSEYQSGGVNSDHSESVFGVAATLAHELGHNFGMSHDSPGCCQENPDNGGCIMAAATGSPFPRVFNTCNQRELQHYLSSGGGKCLSNPPSPRSRVGGAHCGDGYLDEGEECDCGQEEECLSACCNAANCTLKAGAECAHGVCCHNCKLRRPGEVCRPTAGSCDLPEFCDGTSEACPDNHFLLDGSECAGGAYCYTGMCLTLQQQCVSLWGSGARVAPEVCFTEVNRAGDQYGNCGKDLQGNYRRCSHRDAVCGKIQCVSGFGASGGQ</sequence>
<dbReference type="KEGG" id="char:105898429"/>
<dbReference type="Pfam" id="PF08516">
    <property type="entry name" value="ADAM_CR"/>
    <property type="match status" value="1"/>
</dbReference>
<dbReference type="PANTHER" id="PTHR11905:SF19">
    <property type="entry name" value="DISINTEGRIN AND METALLOPROTEINASE DOMAIN-CONTAINING PROTEIN 19"/>
    <property type="match status" value="1"/>
</dbReference>
<keyword evidence="7" id="KW-0645">Protease</keyword>
<evidence type="ECO:0000256" key="2">
    <source>
        <dbReference type="PROSITE-ProRule" id="PRU00068"/>
    </source>
</evidence>
<dbReference type="SMART" id="SM00608">
    <property type="entry name" value="ACR"/>
    <property type="match status" value="1"/>
</dbReference>
<keyword evidence="6" id="KW-1185">Reference proteome</keyword>
<dbReference type="CTD" id="571252"/>
<dbReference type="GO" id="GO:0004222">
    <property type="term" value="F:metalloendopeptidase activity"/>
    <property type="evidence" value="ECO:0007669"/>
    <property type="project" value="InterPro"/>
</dbReference>
<dbReference type="SMART" id="SM00050">
    <property type="entry name" value="DISIN"/>
    <property type="match status" value="1"/>
</dbReference>
<evidence type="ECO:0000313" key="6">
    <source>
        <dbReference type="Proteomes" id="UP000515152"/>
    </source>
</evidence>
<feature type="binding site" evidence="3">
    <location>
        <position position="154"/>
    </location>
    <ligand>
        <name>Zn(2+)</name>
        <dbReference type="ChEBI" id="CHEBI:29105"/>
        <note>catalytic</note>
    </ligand>
</feature>
<dbReference type="GO" id="GO:0006509">
    <property type="term" value="P:membrane protein ectodomain proteolysis"/>
    <property type="evidence" value="ECO:0007669"/>
    <property type="project" value="TreeGrafter"/>
</dbReference>